<gene>
    <name evidence="7" type="ORF">SAMN04487834_101814</name>
</gene>
<organism evidence="7 8">
    <name type="scientific">Sharpea azabuensis</name>
    <dbReference type="NCBI Taxonomy" id="322505"/>
    <lineage>
        <taxon>Bacteria</taxon>
        <taxon>Bacillati</taxon>
        <taxon>Bacillota</taxon>
        <taxon>Erysipelotrichia</taxon>
        <taxon>Erysipelotrichales</taxon>
        <taxon>Coprobacillaceae</taxon>
        <taxon>Sharpea</taxon>
    </lineage>
</organism>
<sequence>MIEKQIRQTSIKVFIVALLISLIVSYIFKNYSYTTGVILGYLISLLVFKITVSMTDLLLTLHDHKYAVLVVYVMFIGKLVIYAAGLILAIKLTSYINYFAVFLGYFIVKITIYVNEAVERRKKNRAA</sequence>
<evidence type="ECO:0000256" key="4">
    <source>
        <dbReference type="ARBA" id="ARBA00022989"/>
    </source>
</evidence>
<dbReference type="GO" id="GO:0005886">
    <property type="term" value="C:plasma membrane"/>
    <property type="evidence" value="ECO:0007669"/>
    <property type="project" value="UniProtKB-SubCell"/>
</dbReference>
<dbReference type="InterPro" id="IPR005598">
    <property type="entry name" value="ATP_synth_I"/>
</dbReference>
<dbReference type="STRING" id="322505.SAMN04487836_10490"/>
<protein>
    <submittedName>
        <fullName evidence="7">ATP synthase I chain</fullName>
    </submittedName>
</protein>
<keyword evidence="8" id="KW-1185">Reference proteome</keyword>
<keyword evidence="3 6" id="KW-0812">Transmembrane</keyword>
<evidence type="ECO:0000256" key="3">
    <source>
        <dbReference type="ARBA" id="ARBA00022692"/>
    </source>
</evidence>
<keyword evidence="5 6" id="KW-0472">Membrane</keyword>
<dbReference type="RefSeq" id="WP_033161921.1">
    <property type="nucleotide sequence ID" value="NZ_CACZLD010000029.1"/>
</dbReference>
<evidence type="ECO:0000313" key="7">
    <source>
        <dbReference type="EMBL" id="SEI70695.1"/>
    </source>
</evidence>
<accession>A0A1H6T362</accession>
<evidence type="ECO:0000256" key="6">
    <source>
        <dbReference type="SAM" id="Phobius"/>
    </source>
</evidence>
<comment type="subcellular location">
    <subcellularLocation>
        <location evidence="1">Cell membrane</location>
        <topology evidence="1">Multi-pass membrane protein</topology>
    </subcellularLocation>
</comment>
<dbReference type="Pfam" id="PF03899">
    <property type="entry name" value="ATP-synt_I"/>
    <property type="match status" value="1"/>
</dbReference>
<dbReference type="OrthoDB" id="3035520at2"/>
<dbReference type="EMBL" id="FNYK01000018">
    <property type="protein sequence ID" value="SEI70695.1"/>
    <property type="molecule type" value="Genomic_DNA"/>
</dbReference>
<evidence type="ECO:0000256" key="5">
    <source>
        <dbReference type="ARBA" id="ARBA00023136"/>
    </source>
</evidence>
<reference evidence="8" key="1">
    <citation type="submission" date="2016-10" db="EMBL/GenBank/DDBJ databases">
        <authorList>
            <person name="Varghese N."/>
        </authorList>
    </citation>
    <scope>NUCLEOTIDE SEQUENCE [LARGE SCALE GENOMIC DNA]</scope>
    <source>
        <strain evidence="8">DSM 20406</strain>
    </source>
</reference>
<dbReference type="GeneID" id="54119330"/>
<dbReference type="eggNOG" id="ENOG5033IYK">
    <property type="taxonomic scope" value="Bacteria"/>
</dbReference>
<proteinExistence type="predicted"/>
<keyword evidence="4 6" id="KW-1133">Transmembrane helix</keyword>
<dbReference type="Proteomes" id="UP000183028">
    <property type="component" value="Unassembled WGS sequence"/>
</dbReference>
<feature type="transmembrane region" description="Helical" evidence="6">
    <location>
        <begin position="96"/>
        <end position="115"/>
    </location>
</feature>
<evidence type="ECO:0000256" key="1">
    <source>
        <dbReference type="ARBA" id="ARBA00004651"/>
    </source>
</evidence>
<feature type="transmembrane region" description="Helical" evidence="6">
    <location>
        <begin position="66"/>
        <end position="90"/>
    </location>
</feature>
<evidence type="ECO:0000313" key="8">
    <source>
        <dbReference type="Proteomes" id="UP000183028"/>
    </source>
</evidence>
<feature type="transmembrane region" description="Helical" evidence="6">
    <location>
        <begin position="12"/>
        <end position="32"/>
    </location>
</feature>
<feature type="transmembrane region" description="Helical" evidence="6">
    <location>
        <begin position="38"/>
        <end position="59"/>
    </location>
</feature>
<keyword evidence="2" id="KW-1003">Cell membrane</keyword>
<evidence type="ECO:0000256" key="2">
    <source>
        <dbReference type="ARBA" id="ARBA00022475"/>
    </source>
</evidence>
<dbReference type="AlphaFoldDB" id="A0A1H6T362"/>
<name>A0A1H6T362_9FIRM</name>